<sequence>MSATTIRAPLQLPLPFMKSYLNYHRLPVNPLICPPSALLFASQSSNDRWISGFVPSTWIFSFGQQIVLFWELIESDLERLLKVDLQSSQTLPKPVADPKKLPKWNYDGWNTGQAPGEDGNVIF</sequence>
<dbReference type="GO" id="GO:0006542">
    <property type="term" value="P:glutamine biosynthetic process"/>
    <property type="evidence" value="ECO:0007669"/>
    <property type="project" value="InterPro"/>
</dbReference>
<dbReference type="EMBL" id="CAKMRJ010005745">
    <property type="protein sequence ID" value="CAH1453761.1"/>
    <property type="molecule type" value="Genomic_DNA"/>
</dbReference>
<comment type="caution">
    <text evidence="1">The sequence shown here is derived from an EMBL/GenBank/DDBJ whole genome shotgun (WGS) entry which is preliminary data.</text>
</comment>
<dbReference type="GO" id="GO:0004356">
    <property type="term" value="F:glutamine synthetase activity"/>
    <property type="evidence" value="ECO:0007669"/>
    <property type="project" value="InterPro"/>
</dbReference>
<dbReference type="Proteomes" id="UP001157418">
    <property type="component" value="Unassembled WGS sequence"/>
</dbReference>
<evidence type="ECO:0008006" key="3">
    <source>
        <dbReference type="Google" id="ProtNLM"/>
    </source>
</evidence>
<gene>
    <name evidence="1" type="ORF">LVIROSA_LOCUS38987</name>
</gene>
<dbReference type="Gene3D" id="3.10.20.70">
    <property type="entry name" value="Glutamine synthetase, N-terminal domain"/>
    <property type="match status" value="1"/>
</dbReference>
<reference evidence="1 2" key="1">
    <citation type="submission" date="2022-01" db="EMBL/GenBank/DDBJ databases">
        <authorList>
            <person name="Xiong W."/>
            <person name="Schranz E."/>
        </authorList>
    </citation>
    <scope>NUCLEOTIDE SEQUENCE [LARGE SCALE GENOMIC DNA]</scope>
</reference>
<evidence type="ECO:0000313" key="1">
    <source>
        <dbReference type="EMBL" id="CAH1453761.1"/>
    </source>
</evidence>
<accession>A0AAU9PTQ5</accession>
<dbReference type="InterPro" id="IPR036651">
    <property type="entry name" value="Gln_synt_N_sf"/>
</dbReference>
<keyword evidence="2" id="KW-1185">Reference proteome</keyword>
<dbReference type="AlphaFoldDB" id="A0AAU9PTQ5"/>
<name>A0AAU9PTQ5_9ASTR</name>
<organism evidence="1 2">
    <name type="scientific">Lactuca virosa</name>
    <dbReference type="NCBI Taxonomy" id="75947"/>
    <lineage>
        <taxon>Eukaryota</taxon>
        <taxon>Viridiplantae</taxon>
        <taxon>Streptophyta</taxon>
        <taxon>Embryophyta</taxon>
        <taxon>Tracheophyta</taxon>
        <taxon>Spermatophyta</taxon>
        <taxon>Magnoliopsida</taxon>
        <taxon>eudicotyledons</taxon>
        <taxon>Gunneridae</taxon>
        <taxon>Pentapetalae</taxon>
        <taxon>asterids</taxon>
        <taxon>campanulids</taxon>
        <taxon>Asterales</taxon>
        <taxon>Asteraceae</taxon>
        <taxon>Cichorioideae</taxon>
        <taxon>Cichorieae</taxon>
        <taxon>Lactucinae</taxon>
        <taxon>Lactuca</taxon>
    </lineage>
</organism>
<evidence type="ECO:0000313" key="2">
    <source>
        <dbReference type="Proteomes" id="UP001157418"/>
    </source>
</evidence>
<protein>
    <recommendedName>
        <fullName evidence="3">Chlorophyll a-b binding protein, chloroplastic</fullName>
    </recommendedName>
</protein>
<proteinExistence type="predicted"/>